<accession>A0ABR8D0Z3</accession>
<comment type="caution">
    <text evidence="2">The sequence shown here is derived from an EMBL/GenBank/DDBJ whole genome shotgun (WGS) entry which is preliminary data.</text>
</comment>
<evidence type="ECO:0000313" key="3">
    <source>
        <dbReference type="Proteomes" id="UP000661112"/>
    </source>
</evidence>
<protein>
    <submittedName>
        <fullName evidence="2">DUF4326 domain-containing protein</fullName>
    </submittedName>
</protein>
<evidence type="ECO:0000259" key="1">
    <source>
        <dbReference type="Pfam" id="PF14216"/>
    </source>
</evidence>
<feature type="domain" description="DUF4326" evidence="1">
    <location>
        <begin position="16"/>
        <end position="118"/>
    </location>
</feature>
<dbReference type="RefSeq" id="WP_190467529.1">
    <property type="nucleotide sequence ID" value="NZ_JACJSG010000004.1"/>
</dbReference>
<proteinExistence type="predicted"/>
<dbReference type="Proteomes" id="UP000661112">
    <property type="component" value="Unassembled WGS sequence"/>
</dbReference>
<reference evidence="2 3" key="1">
    <citation type="journal article" date="2020" name="ISME J.">
        <title>Comparative genomics reveals insights into cyanobacterial evolution and habitat adaptation.</title>
        <authorList>
            <person name="Chen M.Y."/>
            <person name="Teng W.K."/>
            <person name="Zhao L."/>
            <person name="Hu C.X."/>
            <person name="Zhou Y.K."/>
            <person name="Han B.P."/>
            <person name="Song L.R."/>
            <person name="Shu W.S."/>
        </authorList>
    </citation>
    <scope>NUCLEOTIDE SEQUENCE [LARGE SCALE GENOMIC DNA]</scope>
    <source>
        <strain evidence="2 3">FACHB-119</strain>
    </source>
</reference>
<sequence>MAIKVVNGKIHGFIGKDKIYIGRENQQYSLPQSPLHNPYVIGRDGNRAEVCKKFDLYLWKKVKLWSETGECDDTVMEIKDIAYQVKERRDKKNNGQDVEDIELTCHCHPWKCHGDGIIRCVNWIIQQGLV</sequence>
<gene>
    <name evidence="2" type="ORF">H6G83_04400</name>
</gene>
<evidence type="ECO:0000313" key="2">
    <source>
        <dbReference type="EMBL" id="MBD2499866.1"/>
    </source>
</evidence>
<name>A0ABR8D0Z3_9NOST</name>
<dbReference type="EMBL" id="JACJSG010000004">
    <property type="protein sequence ID" value="MBD2499866.1"/>
    <property type="molecule type" value="Genomic_DNA"/>
</dbReference>
<keyword evidence="3" id="KW-1185">Reference proteome</keyword>
<organism evidence="2 3">
    <name type="scientific">Anabaena azotica FACHB-119</name>
    <dbReference type="NCBI Taxonomy" id="947527"/>
    <lineage>
        <taxon>Bacteria</taxon>
        <taxon>Bacillati</taxon>
        <taxon>Cyanobacteriota</taxon>
        <taxon>Cyanophyceae</taxon>
        <taxon>Nostocales</taxon>
        <taxon>Nostocaceae</taxon>
        <taxon>Anabaena</taxon>
        <taxon>Anabaena azotica</taxon>
    </lineage>
</organism>
<dbReference type="Pfam" id="PF14216">
    <property type="entry name" value="DUF4326"/>
    <property type="match status" value="1"/>
</dbReference>
<dbReference type="InterPro" id="IPR025475">
    <property type="entry name" value="DUF4326"/>
</dbReference>